<dbReference type="PANTHER" id="PTHR13943">
    <property type="entry name" value="HRAS-LIKE SUPPRESSOR - RELATED"/>
    <property type="match status" value="1"/>
</dbReference>
<comment type="similarity">
    <text evidence="1">Belongs to the H-rev107 family.</text>
</comment>
<evidence type="ECO:0000313" key="8">
    <source>
        <dbReference type="WBParaSite" id="ALUE_0001219501-mRNA-1"/>
    </source>
</evidence>
<dbReference type="AlphaFoldDB" id="A0A9J2PQ62"/>
<dbReference type="PANTHER" id="PTHR13943:SF77">
    <property type="entry name" value="LRAT DOMAIN-CONTAINING PROTEIN"/>
    <property type="match status" value="1"/>
</dbReference>
<protein>
    <submittedName>
        <fullName evidence="8">LRAT domain-containing protein</fullName>
    </submittedName>
</protein>
<dbReference type="GO" id="GO:0008970">
    <property type="term" value="F:phospholipase A1 activity"/>
    <property type="evidence" value="ECO:0007669"/>
    <property type="project" value="TreeGrafter"/>
</dbReference>
<dbReference type="InterPro" id="IPR007053">
    <property type="entry name" value="LRAT_dom"/>
</dbReference>
<feature type="transmembrane region" description="Helical" evidence="5">
    <location>
        <begin position="216"/>
        <end position="241"/>
    </location>
</feature>
<reference evidence="8" key="1">
    <citation type="submission" date="2023-03" db="UniProtKB">
        <authorList>
            <consortium name="WormBaseParasite"/>
        </authorList>
    </citation>
    <scope>IDENTIFICATION</scope>
</reference>
<evidence type="ECO:0000256" key="3">
    <source>
        <dbReference type="ARBA" id="ARBA00022801"/>
    </source>
</evidence>
<evidence type="ECO:0000256" key="1">
    <source>
        <dbReference type="ARBA" id="ARBA00007824"/>
    </source>
</evidence>
<sequence length="259" mass="28282">MLGPNEFTSAWMDASELAGRLELGDLIEIRRVVGVARRRFYAHWALYIQHYNDRAYVAHLAMEDSDFDVNVSDSMNPSDSFAALKTKITRGSEAQVRSDELSRVTRGDLCRINNSLDMIRSPFPPVVVVERALLMLGSSDYNILFNNCEHFVTYCRYGTRESEQAAVAKSVILGSAALLLSGSVPVALATGCLGYTLTKLGHKIKRLAAVAKSVILGSAALLLSGSVLVALATGCLGYTLIKLGHKIKRLVPFYPEALL</sequence>
<dbReference type="Pfam" id="PF04970">
    <property type="entry name" value="LRAT"/>
    <property type="match status" value="1"/>
</dbReference>
<dbReference type="InterPro" id="IPR051496">
    <property type="entry name" value="H-rev107_PLA/AT"/>
</dbReference>
<keyword evidence="5" id="KW-0472">Membrane</keyword>
<proteinExistence type="inferred from homology"/>
<dbReference type="GO" id="GO:0004623">
    <property type="term" value="F:phospholipase A2 activity"/>
    <property type="evidence" value="ECO:0007669"/>
    <property type="project" value="TreeGrafter"/>
</dbReference>
<name>A0A9J2PQ62_ASCLU</name>
<keyword evidence="5" id="KW-1133">Transmembrane helix</keyword>
<dbReference type="GO" id="GO:0016410">
    <property type="term" value="F:N-acyltransferase activity"/>
    <property type="evidence" value="ECO:0007669"/>
    <property type="project" value="TreeGrafter"/>
</dbReference>
<evidence type="ECO:0000256" key="4">
    <source>
        <dbReference type="ARBA" id="ARBA00023098"/>
    </source>
</evidence>
<dbReference type="Proteomes" id="UP000036681">
    <property type="component" value="Unplaced"/>
</dbReference>
<dbReference type="PROSITE" id="PS51934">
    <property type="entry name" value="LRAT"/>
    <property type="match status" value="1"/>
</dbReference>
<keyword evidence="3" id="KW-0378">Hydrolase</keyword>
<evidence type="ECO:0000259" key="6">
    <source>
        <dbReference type="PROSITE" id="PS51934"/>
    </source>
</evidence>
<dbReference type="Gene3D" id="3.90.1720.10">
    <property type="entry name" value="endopeptidase domain like (from Nostoc punctiforme)"/>
    <property type="match status" value="1"/>
</dbReference>
<keyword evidence="5" id="KW-0812">Transmembrane</keyword>
<dbReference type="WBParaSite" id="ALUE_0001219501-mRNA-1">
    <property type="protein sequence ID" value="ALUE_0001219501-mRNA-1"/>
    <property type="gene ID" value="ALUE_0001219501"/>
</dbReference>
<keyword evidence="2" id="KW-0808">Transferase</keyword>
<keyword evidence="7" id="KW-1185">Reference proteome</keyword>
<evidence type="ECO:0000256" key="5">
    <source>
        <dbReference type="SAM" id="Phobius"/>
    </source>
</evidence>
<dbReference type="GO" id="GO:0070292">
    <property type="term" value="P:N-acylphosphatidylethanolamine metabolic process"/>
    <property type="evidence" value="ECO:0007669"/>
    <property type="project" value="TreeGrafter"/>
</dbReference>
<feature type="domain" description="LRAT" evidence="6">
    <location>
        <begin position="33"/>
        <end position="164"/>
    </location>
</feature>
<accession>A0A9J2PQ62</accession>
<keyword evidence="4" id="KW-0443">Lipid metabolism</keyword>
<feature type="transmembrane region" description="Helical" evidence="5">
    <location>
        <begin position="170"/>
        <end position="196"/>
    </location>
</feature>
<evidence type="ECO:0000313" key="7">
    <source>
        <dbReference type="Proteomes" id="UP000036681"/>
    </source>
</evidence>
<evidence type="ECO:0000256" key="2">
    <source>
        <dbReference type="ARBA" id="ARBA00022679"/>
    </source>
</evidence>
<organism evidence="7 8">
    <name type="scientific">Ascaris lumbricoides</name>
    <name type="common">Giant roundworm</name>
    <dbReference type="NCBI Taxonomy" id="6252"/>
    <lineage>
        <taxon>Eukaryota</taxon>
        <taxon>Metazoa</taxon>
        <taxon>Ecdysozoa</taxon>
        <taxon>Nematoda</taxon>
        <taxon>Chromadorea</taxon>
        <taxon>Rhabditida</taxon>
        <taxon>Spirurina</taxon>
        <taxon>Ascaridomorpha</taxon>
        <taxon>Ascaridoidea</taxon>
        <taxon>Ascarididae</taxon>
        <taxon>Ascaris</taxon>
    </lineage>
</organism>
<dbReference type="GO" id="GO:0005737">
    <property type="term" value="C:cytoplasm"/>
    <property type="evidence" value="ECO:0007669"/>
    <property type="project" value="TreeGrafter"/>
</dbReference>